<keyword evidence="4" id="KW-0067">ATP-binding</keyword>
<dbReference type="Gene3D" id="3.40.50.300">
    <property type="entry name" value="P-loop containing nucleotide triphosphate hydrolases"/>
    <property type="match status" value="1"/>
</dbReference>
<dbReference type="Pfam" id="PF23615">
    <property type="entry name" value="Chromo_MIT1"/>
    <property type="match status" value="1"/>
</dbReference>
<feature type="region of interest" description="Disordered" evidence="6">
    <location>
        <begin position="41"/>
        <end position="78"/>
    </location>
</feature>
<dbReference type="Pfam" id="PF00271">
    <property type="entry name" value="Helicase_C"/>
    <property type="match status" value="1"/>
</dbReference>
<feature type="region of interest" description="Disordered" evidence="6">
    <location>
        <begin position="780"/>
        <end position="821"/>
    </location>
</feature>
<dbReference type="InterPro" id="IPR027417">
    <property type="entry name" value="P-loop_NTPase"/>
</dbReference>
<dbReference type="GO" id="GO:0005634">
    <property type="term" value="C:nucleus"/>
    <property type="evidence" value="ECO:0007669"/>
    <property type="project" value="UniProtKB-SubCell"/>
</dbReference>
<feature type="compositionally biased region" description="Basic and acidic residues" evidence="6">
    <location>
        <begin position="41"/>
        <end position="67"/>
    </location>
</feature>
<dbReference type="Proteomes" id="UP000188320">
    <property type="component" value="Unassembled WGS sequence"/>
</dbReference>
<keyword evidence="5" id="KW-0539">Nucleus</keyword>
<accession>A0A1R1PK00</accession>
<comment type="caution">
    <text evidence="9">The sequence shown here is derived from an EMBL/GenBank/DDBJ whole genome shotgun (WGS) entry which is preliminary data.</text>
</comment>
<evidence type="ECO:0000256" key="2">
    <source>
        <dbReference type="ARBA" id="ARBA00022741"/>
    </source>
</evidence>
<dbReference type="GO" id="GO:0140658">
    <property type="term" value="F:ATP-dependent chromatin remodeler activity"/>
    <property type="evidence" value="ECO:0007669"/>
    <property type="project" value="TreeGrafter"/>
</dbReference>
<dbReference type="SUPFAM" id="SSF52540">
    <property type="entry name" value="P-loop containing nucleoside triphosphate hydrolases"/>
    <property type="match status" value="2"/>
</dbReference>
<feature type="region of interest" description="Disordered" evidence="6">
    <location>
        <begin position="240"/>
        <end position="286"/>
    </location>
</feature>
<feature type="compositionally biased region" description="Basic and acidic residues" evidence="6">
    <location>
        <begin position="796"/>
        <end position="815"/>
    </location>
</feature>
<feature type="domain" description="Helicase C-terminal" evidence="8">
    <location>
        <begin position="1584"/>
        <end position="1738"/>
    </location>
</feature>
<feature type="compositionally biased region" description="Low complexity" evidence="6">
    <location>
        <begin position="271"/>
        <end position="286"/>
    </location>
</feature>
<dbReference type="InterPro" id="IPR038718">
    <property type="entry name" value="SNF2-like_sf"/>
</dbReference>
<keyword evidence="2" id="KW-0547">Nucleotide-binding</keyword>
<evidence type="ECO:0000259" key="7">
    <source>
        <dbReference type="PROSITE" id="PS51192"/>
    </source>
</evidence>
<dbReference type="Gene3D" id="3.40.50.10810">
    <property type="entry name" value="Tandem AAA-ATPase domain"/>
    <property type="match status" value="1"/>
</dbReference>
<dbReference type="CDD" id="cd18793">
    <property type="entry name" value="SF2_C_SNF"/>
    <property type="match status" value="1"/>
</dbReference>
<feature type="compositionally biased region" description="Polar residues" evidence="6">
    <location>
        <begin position="240"/>
        <end position="257"/>
    </location>
</feature>
<dbReference type="GO" id="GO:0042393">
    <property type="term" value="F:histone binding"/>
    <property type="evidence" value="ECO:0007669"/>
    <property type="project" value="TreeGrafter"/>
</dbReference>
<feature type="compositionally biased region" description="Polar residues" evidence="6">
    <location>
        <begin position="69"/>
        <end position="78"/>
    </location>
</feature>
<keyword evidence="10" id="KW-1185">Reference proteome</keyword>
<dbReference type="PROSITE" id="PS51192">
    <property type="entry name" value="HELICASE_ATP_BIND_1"/>
    <property type="match status" value="1"/>
</dbReference>
<dbReference type="GO" id="GO:0005524">
    <property type="term" value="F:ATP binding"/>
    <property type="evidence" value="ECO:0007669"/>
    <property type="project" value="InterPro"/>
</dbReference>
<evidence type="ECO:0000313" key="9">
    <source>
        <dbReference type="EMBL" id="OMH81284.1"/>
    </source>
</evidence>
<dbReference type="CDD" id="cd17919">
    <property type="entry name" value="DEXHc_Snf"/>
    <property type="match status" value="1"/>
</dbReference>
<dbReference type="InterPro" id="IPR049730">
    <property type="entry name" value="SNF2/RAD54-like_C"/>
</dbReference>
<evidence type="ECO:0000313" key="10">
    <source>
        <dbReference type="Proteomes" id="UP000188320"/>
    </source>
</evidence>
<feature type="region of interest" description="Disordered" evidence="6">
    <location>
        <begin position="1872"/>
        <end position="1898"/>
    </location>
</feature>
<dbReference type="GO" id="GO:0003682">
    <property type="term" value="F:chromatin binding"/>
    <property type="evidence" value="ECO:0007669"/>
    <property type="project" value="TreeGrafter"/>
</dbReference>
<dbReference type="PROSITE" id="PS51194">
    <property type="entry name" value="HELICASE_CTER"/>
    <property type="match status" value="1"/>
</dbReference>
<feature type="compositionally biased region" description="Basic and acidic residues" evidence="6">
    <location>
        <begin position="258"/>
        <end position="268"/>
    </location>
</feature>
<feature type="non-terminal residue" evidence="9">
    <location>
        <position position="2117"/>
    </location>
</feature>
<feature type="compositionally biased region" description="Basic and acidic residues" evidence="6">
    <location>
        <begin position="723"/>
        <end position="750"/>
    </location>
</feature>
<dbReference type="OrthoDB" id="5857104at2759"/>
<feature type="compositionally biased region" description="Acidic residues" evidence="6">
    <location>
        <begin position="679"/>
        <end position="696"/>
    </location>
</feature>
<feature type="compositionally biased region" description="Polar residues" evidence="6">
    <location>
        <begin position="554"/>
        <end position="570"/>
    </location>
</feature>
<organism evidence="9 10">
    <name type="scientific">Zancudomyces culisetae</name>
    <name type="common">Gut fungus</name>
    <name type="synonym">Smittium culisetae</name>
    <dbReference type="NCBI Taxonomy" id="1213189"/>
    <lineage>
        <taxon>Eukaryota</taxon>
        <taxon>Fungi</taxon>
        <taxon>Fungi incertae sedis</taxon>
        <taxon>Zoopagomycota</taxon>
        <taxon>Kickxellomycotina</taxon>
        <taxon>Harpellomycetes</taxon>
        <taxon>Harpellales</taxon>
        <taxon>Legeriomycetaceae</taxon>
        <taxon>Zancudomyces</taxon>
    </lineage>
</organism>
<dbReference type="GO" id="GO:0003677">
    <property type="term" value="F:DNA binding"/>
    <property type="evidence" value="ECO:0007669"/>
    <property type="project" value="TreeGrafter"/>
</dbReference>
<protein>
    <submittedName>
        <fullName evidence="9">Chromatin remodeling factor mit1</fullName>
    </submittedName>
</protein>
<dbReference type="Pfam" id="PF00176">
    <property type="entry name" value="SNF2-rel_dom"/>
    <property type="match status" value="1"/>
</dbReference>
<dbReference type="SMART" id="SM00487">
    <property type="entry name" value="DEXDc"/>
    <property type="match status" value="1"/>
</dbReference>
<evidence type="ECO:0000259" key="8">
    <source>
        <dbReference type="PROSITE" id="PS51194"/>
    </source>
</evidence>
<feature type="region of interest" description="Disordered" evidence="6">
    <location>
        <begin position="539"/>
        <end position="570"/>
    </location>
</feature>
<dbReference type="InterPro" id="IPR001650">
    <property type="entry name" value="Helicase_C-like"/>
</dbReference>
<feature type="domain" description="Helicase ATP-binding" evidence="7">
    <location>
        <begin position="1247"/>
        <end position="1439"/>
    </location>
</feature>
<feature type="region of interest" description="Disordered" evidence="6">
    <location>
        <begin position="352"/>
        <end position="375"/>
    </location>
</feature>
<feature type="compositionally biased region" description="Acidic residues" evidence="6">
    <location>
        <begin position="780"/>
        <end position="789"/>
    </location>
</feature>
<comment type="subcellular location">
    <subcellularLocation>
        <location evidence="1">Nucleus</location>
    </subcellularLocation>
</comment>
<reference evidence="10" key="1">
    <citation type="submission" date="2017-01" db="EMBL/GenBank/DDBJ databases">
        <authorList>
            <person name="Wang Y."/>
            <person name="White M."/>
            <person name="Kvist S."/>
            <person name="Moncalvo J.-M."/>
        </authorList>
    </citation>
    <scope>NUCLEOTIDE SEQUENCE [LARGE SCALE GENOMIC DNA]</scope>
    <source>
        <strain evidence="10">COL-18-3</strain>
    </source>
</reference>
<evidence type="ECO:0000256" key="4">
    <source>
        <dbReference type="ARBA" id="ARBA00022840"/>
    </source>
</evidence>
<dbReference type="PANTHER" id="PTHR45623:SF17">
    <property type="entry name" value="CHROMODOMAIN-HELICASE-DNA-BINDING PROTEIN 3-RELATED"/>
    <property type="match status" value="1"/>
</dbReference>
<feature type="region of interest" description="Disordered" evidence="6">
    <location>
        <begin position="723"/>
        <end position="761"/>
    </location>
</feature>
<gene>
    <name evidence="9" type="ORF">AX774_g5262</name>
</gene>
<evidence type="ECO:0000256" key="1">
    <source>
        <dbReference type="ARBA" id="ARBA00004123"/>
    </source>
</evidence>
<feature type="compositionally biased region" description="Polar residues" evidence="6">
    <location>
        <begin position="1881"/>
        <end position="1895"/>
    </location>
</feature>
<feature type="region of interest" description="Disordered" evidence="6">
    <location>
        <begin position="1911"/>
        <end position="1941"/>
    </location>
</feature>
<dbReference type="GO" id="GO:0000785">
    <property type="term" value="C:chromatin"/>
    <property type="evidence" value="ECO:0007669"/>
    <property type="project" value="TreeGrafter"/>
</dbReference>
<sequence length="2117" mass="241228">MSKSFGNRRGDRFVGKRLSSKYGIEYLSLIGHGERRVERWISEDRASTDSVEELEKKLNSERNKESDPTSEPSSNFERFSDYTLNTRGYMRVDSVDTSNYGILMMTEQGRDYLRGKSAFTNEDYFSKEVENIRRENERIAPLRPTDEWNPIKVREKIVDKSGETFYKVLGTNGVERWLNFDEMDVALHIIEEYDNKLGTAKIKYSWDGVIPSRAVAASVEGEHKKYRELSKKQPVAIKSNISANDESGANPVTSGNKSEVDNRMEKSGDQGNANTTGGTGHKTTTNQHFKELRPNSAAHTVGHGNISKGSHNTEYLDNELKKLGIYSGGANENQKVTNPTSMEAGWYTAHGGKGEGKVGQPEKGMGIGNGDATSNNRERQFENMRTDDAQEPMWENSKVTPYQANLDRSVAKPLSRREINKKSINNMYTNAMPVKRKHVNTNLSEQTVISFGTSTLIPQKKSLPVAGIKEKSSTQADIVILSDGDSDGTAVKANDDKKSSKVVESDFGNIFSKNSILKGKMNKILQKHNVAEVKRMRSNEQKNAHIAPKKSHTAPKSSPVLTKSSPAVPNRSATFGTSNLSHITTIKTVKPSGLAVEAEKSIESLPSSQSSGTIKIRKFNTFRKEPQPVVFLGSSKSAKKLKLSYYSDKMDLDYSSDNGSKAKSREVILSLEKKTSEGLGDESSEEEEEEEEVEFEEILAGNTIGKKLGSDRDRIRARLEEIESRSRIIMKDDEPEVKTRSKHETKDESRKRKRVVALSDSEDELSVNIDKFKQLNETEAMIEDSEDSNEFVPEISDEKNESDVQQKKRGQREVDEISSSDVDSVIIDEEENLEDEYLEPAADDTRGVSVGNQALKCVFCSESGLLYRPKSLWKGDNIRCCIECKLVSHSGCLEKFINSYVISKYEKGPALSKKEKEKYLYEIKGYGDWKCIFCKVYNNMFRKLLAYRKLQSSNETFEPQNNEDKSEGEGEGEGEVDWDKQEFLALYMKESYRNLGFIPVIYLRQICKARLTFATKKGIKYTEQWRKEAIPDSFTRAEVVLETIPSNGNDIDAKARELKLISDKSARGEESEAAYEKMYKETDLVYVKWKGLPFDQSTYDKPPHPYYESEQYKEWRVALQRYFEVGKISSWAARNHFRQFYHHYGFNMTKRRRLIYETRDRMLHKLSLEYEAEKNSASPKYNYKEYMRKRRAIIDEKDEELAKLNASKSRETKLSIEDTFTEVKEQPSYLVGGKLYPYQLEGINWMLYKWLHGRSCILGDEMGLGKTVQIISFISILMRLMAPKEPFAKSAAHNRLVFPFLLVVPASLVDQWVREFKTWAPEIVVVAFVGNRPSRDIIRRHVMYYQTASDENTHDLCCHVVITTYECIVRSDGLKILRLFKGEWQSVIVDEGHRLKNDKSKNFEKIKKIRCRNRIVITGTPVQNQVREIINLLNFIRPDMFPSTLKLEMEYGRTTSLEKLSELREMLKPHLLRRLRDEVLFNQIPAKHEIIVPVTLSSWQRQLYRAILQKNVKTLEIIQQLFKNNGEQPPDAHLSKAKHMNLNNVLMQVRKVIDHPYLTEVDLPEFSTADEAQEHFIQASGKMQLLHLLLKQLRERKKRVLLFMPFLDMLDYMEDYFDKEEIGYVRMDGNLPLEQRIKVVDSFNNEPEKYFCFMSTARAGGVGLNLTSANVVILFSPDWNPHVDMQALSRAYRIGQKSPVLVFKIMTNDSAEERVMQNAKRKLRIDQQLIDYDETQENEDVQDIDLASALKCGAEQLFSQSEASVQTITYDENKVKLMLDENEKTLAELNELRSKQSAENGIKSQFAFARVWDVAQSTEAPLADSDDEHENGGEDLDWISKAIQEIEANQASAEEQYGRGFRKKARVNYYSEHDAEKTGKNKSLASTHSANQAEQPANGIEALLDETLAKNKRKRKNNSSDQEFQAHSSSSSHPASDDLSHLTTEDLTGLSNLSNFSGLSASGSRQKQLLPKSSDKQNFEATQLPIIFKYALHLGRTYNLQGLLAHAIRLGYKDDIEGLVTFITDYYYHLKAGINEVCQKLAFLMIICCSEAARLGPKTASIQFASRAKKYVFAFFTSDAMQRSPENLAVYNSDHLADIFQTRLSALPKIGIDPSPG</sequence>
<dbReference type="EMBL" id="LSSK01000936">
    <property type="protein sequence ID" value="OMH81284.1"/>
    <property type="molecule type" value="Genomic_DNA"/>
</dbReference>
<evidence type="ECO:0000256" key="3">
    <source>
        <dbReference type="ARBA" id="ARBA00022801"/>
    </source>
</evidence>
<evidence type="ECO:0000256" key="6">
    <source>
        <dbReference type="SAM" id="MobiDB-lite"/>
    </source>
</evidence>
<dbReference type="InterPro" id="IPR000330">
    <property type="entry name" value="SNF2_N"/>
</dbReference>
<feature type="region of interest" description="Disordered" evidence="6">
    <location>
        <begin position="955"/>
        <end position="975"/>
    </location>
</feature>
<dbReference type="GO" id="GO:0016887">
    <property type="term" value="F:ATP hydrolysis activity"/>
    <property type="evidence" value="ECO:0007669"/>
    <property type="project" value="TreeGrafter"/>
</dbReference>
<feature type="region of interest" description="Disordered" evidence="6">
    <location>
        <begin position="672"/>
        <end position="696"/>
    </location>
</feature>
<feature type="compositionally biased region" description="Low complexity" evidence="6">
    <location>
        <begin position="1919"/>
        <end position="1934"/>
    </location>
</feature>
<evidence type="ECO:0000256" key="5">
    <source>
        <dbReference type="ARBA" id="ARBA00023242"/>
    </source>
</evidence>
<dbReference type="SMART" id="SM00490">
    <property type="entry name" value="HELICc"/>
    <property type="match status" value="1"/>
</dbReference>
<dbReference type="InterPro" id="IPR056616">
    <property type="entry name" value="Chromo_MIT1"/>
</dbReference>
<name>A0A1R1PK00_ZANCU</name>
<proteinExistence type="predicted"/>
<dbReference type="PANTHER" id="PTHR45623">
    <property type="entry name" value="CHROMODOMAIN-HELICASE-DNA-BINDING PROTEIN 3-RELATED-RELATED"/>
    <property type="match status" value="1"/>
</dbReference>
<dbReference type="InterPro" id="IPR014001">
    <property type="entry name" value="Helicase_ATP-bd"/>
</dbReference>
<keyword evidence="3" id="KW-0378">Hydrolase</keyword>